<dbReference type="RefSeq" id="WP_210221613.1">
    <property type="nucleotide sequence ID" value="NZ_CP072801.1"/>
</dbReference>
<dbReference type="InterPro" id="IPR043504">
    <property type="entry name" value="Peptidase_S1_PA_chymotrypsin"/>
</dbReference>
<dbReference type="SUPFAM" id="SSF50494">
    <property type="entry name" value="Trypsin-like serine proteases"/>
    <property type="match status" value="1"/>
</dbReference>
<reference evidence="2 3" key="1">
    <citation type="submission" date="2021-04" db="EMBL/GenBank/DDBJ databases">
        <title>Genomics, taxonomy and metabolism of representatives of sulfur bacteria of the genus Thiothrix: Thiothrix fructosivorans QT, Thiothrix unzii A1T and three new species, Thiothrix subterranea sp. nov., Thiothrix litoralis sp. nov. and 'Candidatus Thiothrix anitrata' sp. nov.</title>
        <authorList>
            <person name="Ravin N.V."/>
            <person name="Smolyakov D."/>
            <person name="Rudenko T.S."/>
            <person name="Mardanov A.V."/>
            <person name="Beletsky A.V."/>
            <person name="Markov N.D."/>
            <person name="Fomenkov A.I."/>
            <person name="Roberts R.J."/>
            <person name="Karnachuk O.V."/>
            <person name="Novikov A."/>
            <person name="Grabovich M.Y."/>
        </authorList>
    </citation>
    <scope>NUCLEOTIDE SEQUENCE [LARGE SCALE GENOMIC DNA]</scope>
    <source>
        <strain evidence="2 3">AS</strain>
    </source>
</reference>
<evidence type="ECO:0000313" key="3">
    <source>
        <dbReference type="Proteomes" id="UP000672039"/>
    </source>
</evidence>
<dbReference type="Gene3D" id="2.40.10.10">
    <property type="entry name" value="Trypsin-like serine proteases"/>
    <property type="match status" value="2"/>
</dbReference>
<evidence type="ECO:0000256" key="1">
    <source>
        <dbReference type="SAM" id="SignalP"/>
    </source>
</evidence>
<accession>A0ABX7WN45</accession>
<dbReference type="Pfam" id="PF13365">
    <property type="entry name" value="Trypsin_2"/>
    <property type="match status" value="1"/>
</dbReference>
<name>A0ABX7WN45_9GAMM</name>
<keyword evidence="3" id="KW-1185">Reference proteome</keyword>
<organism evidence="2 3">
    <name type="scientific">Thiothrix litoralis</name>
    <dbReference type="NCBI Taxonomy" id="2891210"/>
    <lineage>
        <taxon>Bacteria</taxon>
        <taxon>Pseudomonadati</taxon>
        <taxon>Pseudomonadota</taxon>
        <taxon>Gammaproteobacteria</taxon>
        <taxon>Thiotrichales</taxon>
        <taxon>Thiotrichaceae</taxon>
        <taxon>Thiothrix</taxon>
    </lineage>
</organism>
<dbReference type="PANTHER" id="PTHR36234:SF5">
    <property type="entry name" value="LYSYL ENDOPEPTIDASE"/>
    <property type="match status" value="1"/>
</dbReference>
<protein>
    <submittedName>
        <fullName evidence="2">Trypsin-like peptidase domain-containing protein</fullName>
    </submittedName>
</protein>
<dbReference type="PANTHER" id="PTHR36234">
    <property type="entry name" value="LYSYL ENDOPEPTIDASE"/>
    <property type="match status" value="1"/>
</dbReference>
<feature type="signal peptide" evidence="1">
    <location>
        <begin position="1"/>
        <end position="18"/>
    </location>
</feature>
<gene>
    <name evidence="2" type="ORF">J9253_14415</name>
</gene>
<dbReference type="EMBL" id="CP072801">
    <property type="protein sequence ID" value="QTR45189.1"/>
    <property type="molecule type" value="Genomic_DNA"/>
</dbReference>
<feature type="chain" id="PRO_5047270615" evidence="1">
    <location>
        <begin position="19"/>
        <end position="580"/>
    </location>
</feature>
<evidence type="ECO:0000313" key="2">
    <source>
        <dbReference type="EMBL" id="QTR45189.1"/>
    </source>
</evidence>
<keyword evidence="1" id="KW-0732">Signal</keyword>
<dbReference type="Proteomes" id="UP000672039">
    <property type="component" value="Chromosome"/>
</dbReference>
<proteinExistence type="predicted"/>
<sequence length="580" mass="61480">MKKTLFACLLLLSNAVLANSNDAVQAEPETFQENAAAPATAAVTLRLPLETTKRGMVVSATNTLTLPELDDSEIQFLQQTTGAKAFRVGVGRTLPANLSQPIDLAAWEWTAVSGGKVAHFTLRSTGALRVRAQVQLGKVPAGVELRFYSPTDTAHVFGPYTEANSLFWSPTLEGDTLGLELFLPDGVTAAQVELAIPQLSHLVVDPASNTLKSSIFKEEYTSCQQDLACASPAWQETGKSVARYVFTDTDGLSYMCSGTVLADKDVYTQIPYFFTAAHCVSNQQAASSMDMFWLYANATCGGTDSSFTQTSGGAQLLVSKPALDTTLLRLNNNPPTGVTMSGWTTTPLVANQAVAGIHHALGQPKKYALGNFESYARVDTASGGYTVTADANGDFSQVVWHTGITAPGSSGSGIWIEQGGVHYLNGSLLGGSSECSNMGAADEYSRFERIWPFISTWLDTSGTAPSLRLRGASKPATALVEGVIIARYLQGVRGAALLEGVTTQALDTAALETQLAAVQTVMDVDNDGNEDAGKDALLLMRYLLGLRSAPLVQGVTLSTSKRNTSSAISTYLESILNPAL</sequence>
<dbReference type="InterPro" id="IPR009003">
    <property type="entry name" value="Peptidase_S1_PA"/>
</dbReference>